<dbReference type="SUPFAM" id="SSF53098">
    <property type="entry name" value="Ribonuclease H-like"/>
    <property type="match status" value="1"/>
</dbReference>
<evidence type="ECO:0000313" key="2">
    <source>
        <dbReference type="Proteomes" id="UP000499080"/>
    </source>
</evidence>
<dbReference type="AlphaFoldDB" id="A0A4Y2BA20"/>
<gene>
    <name evidence="1" type="ORF">AVEN_185977_1</name>
</gene>
<dbReference type="OrthoDB" id="6437652at2759"/>
<sequence length="155" mass="17204">NLEFSTLIESPDFEVNTNSSGIGGNVGASVCIFEDNDLFESFQFKLASHNSVIQAELLSINFAACWAMENWSKINIFMDSLTSTEALKKANSKYLFINQIKSNMFQVIGSVSLPWVKDQAGITGNELTDQFAKIATTDGQELNVSSPYSYYEKEN</sequence>
<organism evidence="1 2">
    <name type="scientific">Araneus ventricosus</name>
    <name type="common">Orbweaver spider</name>
    <name type="synonym">Epeira ventricosa</name>
    <dbReference type="NCBI Taxonomy" id="182803"/>
    <lineage>
        <taxon>Eukaryota</taxon>
        <taxon>Metazoa</taxon>
        <taxon>Ecdysozoa</taxon>
        <taxon>Arthropoda</taxon>
        <taxon>Chelicerata</taxon>
        <taxon>Arachnida</taxon>
        <taxon>Araneae</taxon>
        <taxon>Araneomorphae</taxon>
        <taxon>Entelegynae</taxon>
        <taxon>Araneoidea</taxon>
        <taxon>Araneidae</taxon>
        <taxon>Araneus</taxon>
    </lineage>
</organism>
<dbReference type="EMBL" id="BGPR01082791">
    <property type="protein sequence ID" value="GBL88617.1"/>
    <property type="molecule type" value="Genomic_DNA"/>
</dbReference>
<dbReference type="GO" id="GO:0003676">
    <property type="term" value="F:nucleic acid binding"/>
    <property type="evidence" value="ECO:0007669"/>
    <property type="project" value="InterPro"/>
</dbReference>
<protein>
    <submittedName>
        <fullName evidence="1">Uncharacterized protein</fullName>
    </submittedName>
</protein>
<proteinExistence type="predicted"/>
<comment type="caution">
    <text evidence="1">The sequence shown here is derived from an EMBL/GenBank/DDBJ whole genome shotgun (WGS) entry which is preliminary data.</text>
</comment>
<evidence type="ECO:0000313" key="1">
    <source>
        <dbReference type="EMBL" id="GBL88617.1"/>
    </source>
</evidence>
<keyword evidence="2" id="KW-1185">Reference proteome</keyword>
<reference evidence="1 2" key="1">
    <citation type="journal article" date="2019" name="Sci. Rep.">
        <title>Orb-weaving spider Araneus ventricosus genome elucidates the spidroin gene catalogue.</title>
        <authorList>
            <person name="Kono N."/>
            <person name="Nakamura H."/>
            <person name="Ohtoshi R."/>
            <person name="Moran D.A.P."/>
            <person name="Shinohara A."/>
            <person name="Yoshida Y."/>
            <person name="Fujiwara M."/>
            <person name="Mori M."/>
            <person name="Tomita M."/>
            <person name="Arakawa K."/>
        </authorList>
    </citation>
    <scope>NUCLEOTIDE SEQUENCE [LARGE SCALE GENOMIC DNA]</scope>
</reference>
<dbReference type="InterPro" id="IPR012337">
    <property type="entry name" value="RNaseH-like_sf"/>
</dbReference>
<dbReference type="InterPro" id="IPR036397">
    <property type="entry name" value="RNaseH_sf"/>
</dbReference>
<dbReference type="Proteomes" id="UP000499080">
    <property type="component" value="Unassembled WGS sequence"/>
</dbReference>
<feature type="non-terminal residue" evidence="1">
    <location>
        <position position="1"/>
    </location>
</feature>
<accession>A0A4Y2BA20</accession>
<dbReference type="Gene3D" id="3.30.420.10">
    <property type="entry name" value="Ribonuclease H-like superfamily/Ribonuclease H"/>
    <property type="match status" value="1"/>
</dbReference>
<name>A0A4Y2BA20_ARAVE</name>